<dbReference type="RefSeq" id="WP_186949784.1">
    <property type="nucleotide sequence ID" value="NZ_JACOGF010000015.1"/>
</dbReference>
<keyword evidence="2" id="KW-1185">Reference proteome</keyword>
<dbReference type="Proteomes" id="UP000650424">
    <property type="component" value="Unassembled WGS sequence"/>
</dbReference>
<accession>A0ABR6ZX27</accession>
<dbReference type="PANTHER" id="PTHR12475">
    <property type="match status" value="1"/>
</dbReference>
<dbReference type="Gene3D" id="3.10.129.10">
    <property type="entry name" value="Hotdog Thioesterase"/>
    <property type="match status" value="1"/>
</dbReference>
<evidence type="ECO:0008006" key="3">
    <source>
        <dbReference type="Google" id="ProtNLM"/>
    </source>
</evidence>
<dbReference type="PANTHER" id="PTHR12475:SF4">
    <property type="entry name" value="PROTEIN THEM6"/>
    <property type="match status" value="1"/>
</dbReference>
<comment type="caution">
    <text evidence="1">The sequence shown here is derived from an EMBL/GenBank/DDBJ whole genome shotgun (WGS) entry which is preliminary data.</text>
</comment>
<dbReference type="InterPro" id="IPR051490">
    <property type="entry name" value="THEM6_lcsJ_thioesterase"/>
</dbReference>
<name>A0ABR6ZX27_9BURK</name>
<proteinExistence type="predicted"/>
<dbReference type="EMBL" id="JACOGF010000015">
    <property type="protein sequence ID" value="MBC3920334.1"/>
    <property type="molecule type" value="Genomic_DNA"/>
</dbReference>
<dbReference type="SUPFAM" id="SSF54637">
    <property type="entry name" value="Thioesterase/thiol ester dehydrase-isomerase"/>
    <property type="match status" value="1"/>
</dbReference>
<organism evidence="1 2">
    <name type="scientific">Undibacterium hunanense</name>
    <dbReference type="NCBI Taxonomy" id="2762292"/>
    <lineage>
        <taxon>Bacteria</taxon>
        <taxon>Pseudomonadati</taxon>
        <taxon>Pseudomonadota</taxon>
        <taxon>Betaproteobacteria</taxon>
        <taxon>Burkholderiales</taxon>
        <taxon>Oxalobacteraceae</taxon>
        <taxon>Undibacterium</taxon>
    </lineage>
</organism>
<evidence type="ECO:0000313" key="2">
    <source>
        <dbReference type="Proteomes" id="UP000650424"/>
    </source>
</evidence>
<protein>
    <recommendedName>
        <fullName evidence="3">Acyl-CoA thioesterase FadM</fullName>
    </recommendedName>
</protein>
<sequence length="177" mass="19991">MSGLIRNVLTILLALCRYRFGGHSTGVSDRLDCHFWVTPWDAGIRILKSDAYLQLAEAAQFDFVIRTGLLRPMLSNGTAFVNVSQLISFMKPVRLFQRVRVSSGILFSDDKCAYFSHEIYVGDVVHAEVLVKMKFKRGRVTVEPYALLQTRFGERPAQLLAWDQTLQAMAAVHQVPS</sequence>
<reference evidence="1 2" key="1">
    <citation type="submission" date="2020-08" db="EMBL/GenBank/DDBJ databases">
        <title>Novel species isolated from subtropical streams in China.</title>
        <authorList>
            <person name="Lu H."/>
        </authorList>
    </citation>
    <scope>NUCLEOTIDE SEQUENCE [LARGE SCALE GENOMIC DNA]</scope>
    <source>
        <strain evidence="1 2">CY18W</strain>
    </source>
</reference>
<dbReference type="InterPro" id="IPR029069">
    <property type="entry name" value="HotDog_dom_sf"/>
</dbReference>
<evidence type="ECO:0000313" key="1">
    <source>
        <dbReference type="EMBL" id="MBC3920334.1"/>
    </source>
</evidence>
<gene>
    <name evidence="1" type="ORF">H8L32_22915</name>
</gene>